<dbReference type="AlphaFoldDB" id="A0A0X8JMR7"/>
<accession>A0A0X8JMR7</accession>
<organism evidence="2 3">
    <name type="scientific">Desulfovibrio fairfieldensis</name>
    <dbReference type="NCBI Taxonomy" id="44742"/>
    <lineage>
        <taxon>Bacteria</taxon>
        <taxon>Pseudomonadati</taxon>
        <taxon>Thermodesulfobacteriota</taxon>
        <taxon>Desulfovibrionia</taxon>
        <taxon>Desulfovibrionales</taxon>
        <taxon>Desulfovibrionaceae</taxon>
        <taxon>Desulfovibrio</taxon>
    </lineage>
</organism>
<evidence type="ECO:0000256" key="1">
    <source>
        <dbReference type="SAM" id="MobiDB-lite"/>
    </source>
</evidence>
<dbReference type="Proteomes" id="UP000069241">
    <property type="component" value="Chromosome"/>
</dbReference>
<dbReference type="STRING" id="44742.AXF13_12960"/>
<proteinExistence type="predicted"/>
<keyword evidence="3" id="KW-1185">Reference proteome</keyword>
<feature type="region of interest" description="Disordered" evidence="1">
    <location>
        <begin position="1"/>
        <end position="39"/>
    </location>
</feature>
<gene>
    <name evidence="2" type="ORF">AXF13_12960</name>
</gene>
<protein>
    <submittedName>
        <fullName evidence="2">Uncharacterized protein</fullName>
    </submittedName>
</protein>
<dbReference type="EMBL" id="CP014229">
    <property type="protein sequence ID" value="AMD91619.1"/>
    <property type="molecule type" value="Genomic_DNA"/>
</dbReference>
<evidence type="ECO:0000313" key="2">
    <source>
        <dbReference type="EMBL" id="AMD91619.1"/>
    </source>
</evidence>
<name>A0A0X8JMR7_9BACT</name>
<sequence>MPGKRKETMPEEAAERPAAEQFVQVSPADGAMPDGREPTPEEMEAMLEGKNRTHFEGLGDAWAVLTGQNPAAVVPQVVGTVMHEGGTRPAWQWKRGGRDHILLAWPQDQPVRASVLVAGEEGGKLAPVSAVPLLDGLPNDLTVEEVHPWENGLGANVAVSMIEGKNPMWFFDPLYGRDRDDLTPGITHTFLLAGLAYGLRKALLDEVTITQGPKFEAYAEAWLAENPGASRLDVPPLKVKVAGRHMIMPGRRFCEYQMRAVIEEVQDCQLEKMPVKLLYLSFPFENREPMRLALYVSKMVLGDFEPEKGQEVDAYVWLQARIIDIDQGPQQ</sequence>
<dbReference type="RefSeq" id="WP_062254908.1">
    <property type="nucleotide sequence ID" value="NZ_CP014229.1"/>
</dbReference>
<dbReference type="KEGG" id="dfi:AXF13_12960"/>
<evidence type="ECO:0000313" key="3">
    <source>
        <dbReference type="Proteomes" id="UP000069241"/>
    </source>
</evidence>
<reference evidence="3" key="1">
    <citation type="submission" date="2016-02" db="EMBL/GenBank/DDBJ databases">
        <authorList>
            <person name="Holder M.E."/>
            <person name="Ajami N.J."/>
            <person name="Petrosino J.F."/>
        </authorList>
    </citation>
    <scope>NUCLEOTIDE SEQUENCE [LARGE SCALE GENOMIC DNA]</scope>
    <source>
        <strain evidence="3">CCUG 45958</strain>
    </source>
</reference>
<feature type="compositionally biased region" description="Basic and acidic residues" evidence="1">
    <location>
        <begin position="1"/>
        <end position="18"/>
    </location>
</feature>